<gene>
    <name evidence="2" type="ORF">EVAR_2306_1</name>
</gene>
<evidence type="ECO:0000313" key="3">
    <source>
        <dbReference type="Proteomes" id="UP000299102"/>
    </source>
</evidence>
<dbReference type="EMBL" id="BGZK01000007">
    <property type="protein sequence ID" value="GBP01032.1"/>
    <property type="molecule type" value="Genomic_DNA"/>
</dbReference>
<evidence type="ECO:0000256" key="1">
    <source>
        <dbReference type="SAM" id="MobiDB-lite"/>
    </source>
</evidence>
<comment type="caution">
    <text evidence="2">The sequence shown here is derived from an EMBL/GenBank/DDBJ whole genome shotgun (WGS) entry which is preliminary data.</text>
</comment>
<feature type="region of interest" description="Disordered" evidence="1">
    <location>
        <begin position="26"/>
        <end position="49"/>
    </location>
</feature>
<name>A0A4C1SFY0_EUMVA</name>
<proteinExistence type="predicted"/>
<dbReference type="AlphaFoldDB" id="A0A4C1SFY0"/>
<protein>
    <submittedName>
        <fullName evidence="2">Uncharacterized protein</fullName>
    </submittedName>
</protein>
<evidence type="ECO:0000313" key="2">
    <source>
        <dbReference type="EMBL" id="GBP01032.1"/>
    </source>
</evidence>
<dbReference type="Proteomes" id="UP000299102">
    <property type="component" value="Unassembled WGS sequence"/>
</dbReference>
<keyword evidence="3" id="KW-1185">Reference proteome</keyword>
<organism evidence="2 3">
    <name type="scientific">Eumeta variegata</name>
    <name type="common">Bagworm moth</name>
    <name type="synonym">Eumeta japonica</name>
    <dbReference type="NCBI Taxonomy" id="151549"/>
    <lineage>
        <taxon>Eukaryota</taxon>
        <taxon>Metazoa</taxon>
        <taxon>Ecdysozoa</taxon>
        <taxon>Arthropoda</taxon>
        <taxon>Hexapoda</taxon>
        <taxon>Insecta</taxon>
        <taxon>Pterygota</taxon>
        <taxon>Neoptera</taxon>
        <taxon>Endopterygota</taxon>
        <taxon>Lepidoptera</taxon>
        <taxon>Glossata</taxon>
        <taxon>Ditrysia</taxon>
        <taxon>Tineoidea</taxon>
        <taxon>Psychidae</taxon>
        <taxon>Oiketicinae</taxon>
        <taxon>Eumeta</taxon>
    </lineage>
</organism>
<sequence length="167" mass="17864">MPRFPVPDTSLPIGLASKRADEVLWNSSHGMPPERFSSASPNGSYDDEKNGRPISSLRLACLAKPPTVLDRLHADIGPLAAATVTFANLTSTTNLYSAGAIPAAVAPSSVTGLRPLFVFWKAFVFSAISEDVLDTGGMVIAFCYSFFATVQDTDTQSASAKWPKRVR</sequence>
<accession>A0A4C1SFY0</accession>
<reference evidence="2 3" key="1">
    <citation type="journal article" date="2019" name="Commun. Biol.">
        <title>The bagworm genome reveals a unique fibroin gene that provides high tensile strength.</title>
        <authorList>
            <person name="Kono N."/>
            <person name="Nakamura H."/>
            <person name="Ohtoshi R."/>
            <person name="Tomita M."/>
            <person name="Numata K."/>
            <person name="Arakawa K."/>
        </authorList>
    </citation>
    <scope>NUCLEOTIDE SEQUENCE [LARGE SCALE GENOMIC DNA]</scope>
</reference>